<reference evidence="2" key="2">
    <citation type="journal article" date="2021" name="PeerJ">
        <title>Extensive microbial diversity within the chicken gut microbiome revealed by metagenomics and culture.</title>
        <authorList>
            <person name="Gilroy R."/>
            <person name="Ravi A."/>
            <person name="Getino M."/>
            <person name="Pursley I."/>
            <person name="Horton D.L."/>
            <person name="Alikhan N.F."/>
            <person name="Baker D."/>
            <person name="Gharbi K."/>
            <person name="Hall N."/>
            <person name="Watson M."/>
            <person name="Adriaenssens E.M."/>
            <person name="Foster-Nyarko E."/>
            <person name="Jarju S."/>
            <person name="Secka A."/>
            <person name="Antonio M."/>
            <person name="Oren A."/>
            <person name="Chaudhuri R.R."/>
            <person name="La Ragione R."/>
            <person name="Hildebrand F."/>
            <person name="Pallen M.J."/>
        </authorList>
    </citation>
    <scope>NUCLEOTIDE SEQUENCE</scope>
    <source>
        <strain evidence="2">CHK136-897</strain>
    </source>
</reference>
<reference evidence="2" key="1">
    <citation type="submission" date="2020-10" db="EMBL/GenBank/DDBJ databases">
        <authorList>
            <person name="Gilroy R."/>
        </authorList>
    </citation>
    <scope>NUCLEOTIDE SEQUENCE</scope>
    <source>
        <strain evidence="2">CHK136-897</strain>
    </source>
</reference>
<evidence type="ECO:0000313" key="3">
    <source>
        <dbReference type="Proteomes" id="UP000824142"/>
    </source>
</evidence>
<proteinExistence type="predicted"/>
<organism evidence="2 3">
    <name type="scientific">Candidatus Enterousia avicola</name>
    <dbReference type="NCBI Taxonomy" id="2840787"/>
    <lineage>
        <taxon>Bacteria</taxon>
        <taxon>Pseudomonadati</taxon>
        <taxon>Pseudomonadota</taxon>
        <taxon>Alphaproteobacteria</taxon>
        <taxon>Candidatus Enterousia</taxon>
    </lineage>
</organism>
<evidence type="ECO:0000313" key="2">
    <source>
        <dbReference type="EMBL" id="HIU65291.1"/>
    </source>
</evidence>
<feature type="region of interest" description="Disordered" evidence="1">
    <location>
        <begin position="93"/>
        <end position="115"/>
    </location>
</feature>
<protein>
    <submittedName>
        <fullName evidence="2">Uncharacterized protein</fullName>
    </submittedName>
</protein>
<gene>
    <name evidence="2" type="ORF">IAC63_01470</name>
</gene>
<comment type="caution">
    <text evidence="2">The sequence shown here is derived from an EMBL/GenBank/DDBJ whole genome shotgun (WGS) entry which is preliminary data.</text>
</comment>
<name>A0A9D1MRT3_9PROT</name>
<dbReference type="AlphaFoldDB" id="A0A9D1MRT3"/>
<sequence>MNWKRIFAVGTPIVVAAVAVVFVAKSCSNTGNSVSNSNDAILKEIVDAKGLIESVGKQNRELRDSVAFYKDQAGMWRDSTDFYKEGLRDCEKSKKSTRRKVNPVTPAPKPVVKPRQDVRNDLGTTITLSKESENVGNILVNNEKGNAVSKTEISLREGSVNSGNILVNNGGVMNIYDDQNSIDSLRNAVDSLIQQNKKPSASASSVVTVKVRKRYYRTR</sequence>
<evidence type="ECO:0000256" key="1">
    <source>
        <dbReference type="SAM" id="MobiDB-lite"/>
    </source>
</evidence>
<dbReference type="Proteomes" id="UP000824142">
    <property type="component" value="Unassembled WGS sequence"/>
</dbReference>
<accession>A0A9D1MRT3</accession>
<dbReference type="EMBL" id="DVNO01000011">
    <property type="protein sequence ID" value="HIU65291.1"/>
    <property type="molecule type" value="Genomic_DNA"/>
</dbReference>